<dbReference type="Proteomes" id="UP000236319">
    <property type="component" value="Unassembled WGS sequence"/>
</dbReference>
<proteinExistence type="predicted"/>
<dbReference type="Pfam" id="PF05971">
    <property type="entry name" value="Methyltransf_10"/>
    <property type="match status" value="2"/>
</dbReference>
<evidence type="ECO:0000313" key="5">
    <source>
        <dbReference type="Proteomes" id="UP000236319"/>
    </source>
</evidence>
<keyword evidence="5" id="KW-1185">Reference proteome</keyword>
<dbReference type="InterPro" id="IPR001611">
    <property type="entry name" value="Leu-rich_rpt"/>
</dbReference>
<dbReference type="OrthoDB" id="514248at2759"/>
<sequence>MPFPRVSMSKRGRNESSSVVDNESRQQSPRRSEPNVRSYMHHRSRHTKRDDFIALSRISPVLKRHLVPNSKCKSTACKQIMHHYDFSHPDAVYHLSRAILKTTYGLNFYLPCGCPNDSCDPSLSAEGAGEDGDTHPGDAAHIDVKRYLAPSIPGRADYLHYVADLLHVSHNLPDPPPEGTDAAHHGPANIGFEDIPRGQKVKVLDVGTGANCIYPLLGCTDYGWSFIASEINSESLNLAKRNLTSNNITDIVDLRHQKEPLRMFTGILQPDEFVYLTMCNPPFHASLDRTNLNPRVSTCGTINELVFQHDDVTTFTIDGVDPLNLQNVRFGVTGQVNYTFSSNPRERGDLAFVEIMLVESRFFAHNVLWFTSLVARLSTLKRIKSHIQADMRRYHASNEKQVAFLDARASDLLRGEGDTSGCEDNFHIPVSNLHVCELRTFTLSQGRQARWVIAWTYFNAEQRYKILKKLYN</sequence>
<evidence type="ECO:0000256" key="2">
    <source>
        <dbReference type="ARBA" id="ARBA00022679"/>
    </source>
</evidence>
<dbReference type="CDD" id="cd02440">
    <property type="entry name" value="AdoMet_MTases"/>
    <property type="match status" value="1"/>
</dbReference>
<keyword evidence="1 4" id="KW-0489">Methyltransferase</keyword>
<dbReference type="InterPro" id="IPR010286">
    <property type="entry name" value="METTL16/RlmF"/>
</dbReference>
<feature type="region of interest" description="Disordered" evidence="3">
    <location>
        <begin position="1"/>
        <end position="45"/>
    </location>
</feature>
<evidence type="ECO:0000256" key="1">
    <source>
        <dbReference type="ARBA" id="ARBA00022603"/>
    </source>
</evidence>
<dbReference type="PROSITE" id="PS51450">
    <property type="entry name" value="LRR"/>
    <property type="match status" value="1"/>
</dbReference>
<dbReference type="GO" id="GO:0008168">
    <property type="term" value="F:methyltransferase activity"/>
    <property type="evidence" value="ECO:0007669"/>
    <property type="project" value="UniProtKB-KW"/>
</dbReference>
<comment type="caution">
    <text evidence="4">The sequence shown here is derived from an EMBL/GenBank/DDBJ whole genome shotgun (WGS) entry which is preliminary data.</text>
</comment>
<accession>A0A2H6K6I4</accession>
<dbReference type="Gene3D" id="3.40.50.150">
    <property type="entry name" value="Vaccinia Virus protein VP39"/>
    <property type="match status" value="1"/>
</dbReference>
<protein>
    <submittedName>
        <fullName evidence="4">23S rRNA methyltransferase</fullName>
    </submittedName>
</protein>
<evidence type="ECO:0000256" key="3">
    <source>
        <dbReference type="SAM" id="MobiDB-lite"/>
    </source>
</evidence>
<dbReference type="SUPFAM" id="SSF53335">
    <property type="entry name" value="S-adenosyl-L-methionine-dependent methyltransferases"/>
    <property type="match status" value="1"/>
</dbReference>
<organism evidence="4 5">
    <name type="scientific">Babesia ovata</name>
    <dbReference type="NCBI Taxonomy" id="189622"/>
    <lineage>
        <taxon>Eukaryota</taxon>
        <taxon>Sar</taxon>
        <taxon>Alveolata</taxon>
        <taxon>Apicomplexa</taxon>
        <taxon>Aconoidasida</taxon>
        <taxon>Piroplasmida</taxon>
        <taxon>Babesiidae</taxon>
        <taxon>Babesia</taxon>
    </lineage>
</organism>
<dbReference type="PANTHER" id="PTHR13393:SF0">
    <property type="entry name" value="RNA N6-ADENOSINE-METHYLTRANSFERASE METTL16"/>
    <property type="match status" value="1"/>
</dbReference>
<dbReference type="PANTHER" id="PTHR13393">
    <property type="entry name" value="SAM-DEPENDENT METHYLTRANSFERASE"/>
    <property type="match status" value="1"/>
</dbReference>
<keyword evidence="2 4" id="KW-0808">Transferase</keyword>
<reference evidence="4 5" key="1">
    <citation type="journal article" date="2017" name="BMC Genomics">
        <title>Whole-genome assembly of Babesia ovata and comparative genomics between closely related pathogens.</title>
        <authorList>
            <person name="Yamagishi J."/>
            <person name="Asada M."/>
            <person name="Hakimi H."/>
            <person name="Tanaka T.Q."/>
            <person name="Sugimoto C."/>
            <person name="Kawazu S."/>
        </authorList>
    </citation>
    <scope>NUCLEOTIDE SEQUENCE [LARGE SCALE GENOMIC DNA]</scope>
    <source>
        <strain evidence="4 5">Miyake</strain>
    </source>
</reference>
<gene>
    <name evidence="4" type="ORF">BOVATA_000850</name>
</gene>
<dbReference type="RefSeq" id="XP_028864835.1">
    <property type="nucleotide sequence ID" value="XM_029009002.1"/>
</dbReference>
<dbReference type="GO" id="GO:0070475">
    <property type="term" value="P:rRNA base methylation"/>
    <property type="evidence" value="ECO:0007669"/>
    <property type="project" value="TreeGrafter"/>
</dbReference>
<evidence type="ECO:0000313" key="4">
    <source>
        <dbReference type="EMBL" id="GBE58592.1"/>
    </source>
</evidence>
<dbReference type="VEuPathDB" id="PiroplasmaDB:BOVATA_000850"/>
<dbReference type="EMBL" id="BDSA01000001">
    <property type="protein sequence ID" value="GBE58592.1"/>
    <property type="molecule type" value="Genomic_DNA"/>
</dbReference>
<dbReference type="InterPro" id="IPR029063">
    <property type="entry name" value="SAM-dependent_MTases_sf"/>
</dbReference>
<dbReference type="GeneID" id="39872362"/>
<dbReference type="AlphaFoldDB" id="A0A2H6K6I4"/>
<feature type="compositionally biased region" description="Polar residues" evidence="3">
    <location>
        <begin position="15"/>
        <end position="29"/>
    </location>
</feature>
<name>A0A2H6K6I4_9APIC</name>